<dbReference type="InterPro" id="IPR011010">
    <property type="entry name" value="DNA_brk_join_enz"/>
</dbReference>
<dbReference type="Proteomes" id="UP001182991">
    <property type="component" value="Unassembled WGS sequence"/>
</dbReference>
<evidence type="ECO:0000256" key="2">
    <source>
        <dbReference type="ARBA" id="ARBA00023125"/>
    </source>
</evidence>
<dbReference type="PROSITE" id="PS51900">
    <property type="entry name" value="CB"/>
    <property type="match status" value="1"/>
</dbReference>
<keyword evidence="6" id="KW-1185">Reference proteome</keyword>
<reference evidence="6" key="1">
    <citation type="submission" date="2023-07" db="EMBL/GenBank/DDBJ databases">
        <title>Isolating and identifying novel microbial strains from the Mariana Trench.</title>
        <authorList>
            <person name="Fu H."/>
        </authorList>
    </citation>
    <scope>NUCLEOTIDE SEQUENCE [LARGE SCALE GENOMIC DNA]</scope>
    <source>
        <strain evidence="6">T-y2</strain>
    </source>
</reference>
<proteinExistence type="predicted"/>
<name>A0ABU2KM01_9FLAO</name>
<evidence type="ECO:0000256" key="3">
    <source>
        <dbReference type="PROSITE-ProRule" id="PRU01248"/>
    </source>
</evidence>
<evidence type="ECO:0000256" key="1">
    <source>
        <dbReference type="ARBA" id="ARBA00022908"/>
    </source>
</evidence>
<protein>
    <submittedName>
        <fullName evidence="5">Phage integrase SAM-like domain-containing protein</fullName>
    </submittedName>
</protein>
<dbReference type="InterPro" id="IPR010998">
    <property type="entry name" value="Integrase_recombinase_N"/>
</dbReference>
<dbReference type="Gene3D" id="1.10.150.130">
    <property type="match status" value="1"/>
</dbReference>
<dbReference type="SUPFAM" id="SSF56349">
    <property type="entry name" value="DNA breaking-rejoining enzymes"/>
    <property type="match status" value="1"/>
</dbReference>
<dbReference type="InterPro" id="IPR044068">
    <property type="entry name" value="CB"/>
</dbReference>
<accession>A0ABU2KM01</accession>
<evidence type="ECO:0000313" key="6">
    <source>
        <dbReference type="Proteomes" id="UP001182991"/>
    </source>
</evidence>
<evidence type="ECO:0000313" key="5">
    <source>
        <dbReference type="EMBL" id="MDT0295738.1"/>
    </source>
</evidence>
<evidence type="ECO:0000259" key="4">
    <source>
        <dbReference type="PROSITE" id="PS51900"/>
    </source>
</evidence>
<sequence length="158" mass="18439">MLTSKKSHNNANRLNNLISTKLLEVNKTLVELQSANKDFSANQIKEVLYSESNSSTFYEVANDFLSELESNKKLSQFSTDKARVNHVINFYKSKQLTFQEIDEAFLRKFRIYLKKLNLSERSVVNNFVVIRTIFNRAIKQGVVDRKFYPFGFGKIRIK</sequence>
<organism evidence="5 6">
    <name type="scientific">Mesonia ostreae</name>
    <dbReference type="NCBI Taxonomy" id="861110"/>
    <lineage>
        <taxon>Bacteria</taxon>
        <taxon>Pseudomonadati</taxon>
        <taxon>Bacteroidota</taxon>
        <taxon>Flavobacteriia</taxon>
        <taxon>Flavobacteriales</taxon>
        <taxon>Flavobacteriaceae</taxon>
        <taxon>Mesonia</taxon>
    </lineage>
</organism>
<gene>
    <name evidence="5" type="ORF">RLT85_13985</name>
</gene>
<dbReference type="Pfam" id="PF13102">
    <property type="entry name" value="Phage_int_SAM_5"/>
    <property type="match status" value="1"/>
</dbReference>
<dbReference type="RefSeq" id="WP_311402667.1">
    <property type="nucleotide sequence ID" value="NZ_JAVRBG010000018.1"/>
</dbReference>
<comment type="caution">
    <text evidence="5">The sequence shown here is derived from an EMBL/GenBank/DDBJ whole genome shotgun (WGS) entry which is preliminary data.</text>
</comment>
<keyword evidence="2 3" id="KW-0238">DNA-binding</keyword>
<dbReference type="InterPro" id="IPR025269">
    <property type="entry name" value="SAM-like_dom"/>
</dbReference>
<keyword evidence="1" id="KW-0229">DNA integration</keyword>
<dbReference type="EMBL" id="JAVRBG010000018">
    <property type="protein sequence ID" value="MDT0295738.1"/>
    <property type="molecule type" value="Genomic_DNA"/>
</dbReference>
<feature type="domain" description="Core-binding (CB)" evidence="4">
    <location>
        <begin position="55"/>
        <end position="138"/>
    </location>
</feature>